<evidence type="ECO:0000256" key="1">
    <source>
        <dbReference type="SAM" id="Phobius"/>
    </source>
</evidence>
<name>A0A523S3J0_UNCAE</name>
<evidence type="ECO:0000313" key="3">
    <source>
        <dbReference type="Proteomes" id="UP000316360"/>
    </source>
</evidence>
<evidence type="ECO:0000313" key="2">
    <source>
        <dbReference type="EMBL" id="TET12603.1"/>
    </source>
</evidence>
<dbReference type="Proteomes" id="UP000316360">
    <property type="component" value="Unassembled WGS sequence"/>
</dbReference>
<proteinExistence type="predicted"/>
<dbReference type="EMBL" id="SOKJ01000065">
    <property type="protein sequence ID" value="TET12603.1"/>
    <property type="molecule type" value="Genomic_DNA"/>
</dbReference>
<sequence length="121" mass="13552">MLTRNDRILMFTLVAIASFSFVRLFFISNEGKEALIKVGNGPVQRVSLKTDRRINLEGEKGRVVIEIKEGRVRAVESSCFQKICVNTGWINKPGQNIICLPNKVLVTIEGKESPKIDAVSY</sequence>
<keyword evidence="1" id="KW-1133">Transmembrane helix</keyword>
<dbReference type="Gene3D" id="2.60.320.10">
    <property type="entry name" value="N-utilization substance G protein NusG, insert domain"/>
    <property type="match status" value="1"/>
</dbReference>
<dbReference type="Pfam" id="PF07009">
    <property type="entry name" value="NusG_II"/>
    <property type="match status" value="1"/>
</dbReference>
<organism evidence="2 3">
    <name type="scientific">Aerophobetes bacterium</name>
    <dbReference type="NCBI Taxonomy" id="2030807"/>
    <lineage>
        <taxon>Bacteria</taxon>
        <taxon>Candidatus Aerophobota</taxon>
    </lineage>
</organism>
<reference evidence="2 3" key="1">
    <citation type="submission" date="2019-03" db="EMBL/GenBank/DDBJ databases">
        <title>Metabolic potential of uncultured bacteria and archaea associated with petroleum seepage in deep-sea sediments.</title>
        <authorList>
            <person name="Dong X."/>
            <person name="Hubert C."/>
        </authorList>
    </citation>
    <scope>NUCLEOTIDE SEQUENCE [LARGE SCALE GENOMIC DNA]</scope>
    <source>
        <strain evidence="2">E44_bin7</strain>
    </source>
</reference>
<keyword evidence="1" id="KW-0812">Transmembrane</keyword>
<dbReference type="SUPFAM" id="SSF82004">
    <property type="entry name" value="N-utilization substance G protein NusG, insert domain"/>
    <property type="match status" value="1"/>
</dbReference>
<comment type="caution">
    <text evidence="2">The sequence shown here is derived from an EMBL/GenBank/DDBJ whole genome shotgun (WGS) entry which is preliminary data.</text>
</comment>
<gene>
    <name evidence="2" type="ORF">E3J84_01285</name>
</gene>
<protein>
    <submittedName>
        <fullName evidence="2">NusG domain II-containing protein</fullName>
    </submittedName>
</protein>
<dbReference type="InterPro" id="IPR038690">
    <property type="entry name" value="NusG_2_sf"/>
</dbReference>
<feature type="transmembrane region" description="Helical" evidence="1">
    <location>
        <begin position="7"/>
        <end position="26"/>
    </location>
</feature>
<dbReference type="CDD" id="cd09910">
    <property type="entry name" value="NGN-insert_like"/>
    <property type="match status" value="1"/>
</dbReference>
<accession>A0A523S3J0</accession>
<dbReference type="AlphaFoldDB" id="A0A523S3J0"/>
<keyword evidence="1" id="KW-0472">Membrane</keyword>